<keyword evidence="7" id="KW-1185">Reference proteome</keyword>
<sequence length="644" mass="75961">MGRSEKKKKKKSSSKKRRHRSPSTSSSSSNDHRRPRSEKNKSHRRSRRRESSSSSSDTDSSLELLLRLEKERSELKRKRRAEKESLKARETPEEKRGRRLLKKEAKNRKNNVEMGWNDEVKYTNEDNPFGDSSLTETFRWEAKLKDEGLNKLSEKEYTKLQRVKAEETRVELEKVKKARLLREREREERLTLQELTERSKENDKFVKWRQDEDEFHLKQARTRSFIRIQDGRAKPIDLLAKYITSEDQECDAIHMHEPYTTLNGLTLLDLEDLLADIQIYTEIDLDKNKEFWEDITTIVEDELGKLKKMEEAESRRQGIHKSVSSEVNNIFKDKSSSELQALKENIENKLSGDGEGIDVGYWETLLGQLKALLARARLKERHDESLKNKLAVLKAEQKTSEKTQFESESASSVPEEDPEPGPSRDAESDLLTPALEEYERGNYSPKYRQEEDLELGALVISEEEEASRRRFDQEKALKGVKVESALNAEERALEREAKKGMKDDEACFSVESALEQTYDWSDKYRPRKPRYFNRVHTGFEWNKYNQTHYDVDNPPPKIVQGYKFNIFYPDLIDKSGTPAYTLKPCSENRDFCILRIHVGPPYEDIAFKIVNREWEYGYKRGFKCQFHNNIFQLWFHFKRLRYRR</sequence>
<feature type="region of interest" description="Disordered" evidence="3">
    <location>
        <begin position="397"/>
        <end position="428"/>
    </location>
</feature>
<dbReference type="InterPro" id="IPR018816">
    <property type="entry name" value="Cactin_central"/>
</dbReference>
<feature type="compositionally biased region" description="Basic residues" evidence="3">
    <location>
        <begin position="33"/>
        <end position="48"/>
    </location>
</feature>
<feature type="compositionally biased region" description="Basic and acidic residues" evidence="3">
    <location>
        <begin position="81"/>
        <end position="96"/>
    </location>
</feature>
<feature type="domain" description="Splicing factor Cactin C-terminal" evidence="4">
    <location>
        <begin position="520"/>
        <end position="644"/>
    </location>
</feature>
<feature type="compositionally biased region" description="Low complexity" evidence="3">
    <location>
        <begin position="52"/>
        <end position="65"/>
    </location>
</feature>
<protein>
    <recommendedName>
        <fullName evidence="2">Splicing factor Cactin</fullName>
    </recommendedName>
</protein>
<dbReference type="EMBL" id="CP045890">
    <property type="protein sequence ID" value="QQP56476.1"/>
    <property type="molecule type" value="Genomic_DNA"/>
</dbReference>
<evidence type="ECO:0000259" key="5">
    <source>
        <dbReference type="Pfam" id="PF10312"/>
    </source>
</evidence>
<dbReference type="AlphaFoldDB" id="A0A7T8KIF0"/>
<dbReference type="GO" id="GO:0045292">
    <property type="term" value="P:mRNA cis splicing, via spliceosome"/>
    <property type="evidence" value="ECO:0007669"/>
    <property type="project" value="TreeGrafter"/>
</dbReference>
<dbReference type="Pfam" id="PF10312">
    <property type="entry name" value="Cactin_mid"/>
    <property type="match status" value="1"/>
</dbReference>
<evidence type="ECO:0000256" key="2">
    <source>
        <dbReference type="ARBA" id="ARBA00034534"/>
    </source>
</evidence>
<gene>
    <name evidence="6" type="ORF">FKW44_001155</name>
</gene>
<dbReference type="InterPro" id="IPR019134">
    <property type="entry name" value="Cactin_C"/>
</dbReference>
<dbReference type="OrthoDB" id="265955at2759"/>
<evidence type="ECO:0000313" key="7">
    <source>
        <dbReference type="Proteomes" id="UP000595437"/>
    </source>
</evidence>
<evidence type="ECO:0000259" key="4">
    <source>
        <dbReference type="Pfam" id="PF09732"/>
    </source>
</evidence>
<evidence type="ECO:0000256" key="1">
    <source>
        <dbReference type="ARBA" id="ARBA00006895"/>
    </source>
</evidence>
<feature type="compositionally biased region" description="Basic residues" evidence="3">
    <location>
        <begin position="1"/>
        <end position="21"/>
    </location>
</feature>
<proteinExistence type="inferred from homology"/>
<organism evidence="6 7">
    <name type="scientific">Caligus rogercresseyi</name>
    <name type="common">Sea louse</name>
    <dbReference type="NCBI Taxonomy" id="217165"/>
    <lineage>
        <taxon>Eukaryota</taxon>
        <taxon>Metazoa</taxon>
        <taxon>Ecdysozoa</taxon>
        <taxon>Arthropoda</taxon>
        <taxon>Crustacea</taxon>
        <taxon>Multicrustacea</taxon>
        <taxon>Hexanauplia</taxon>
        <taxon>Copepoda</taxon>
        <taxon>Siphonostomatoida</taxon>
        <taxon>Caligidae</taxon>
        <taxon>Caligus</taxon>
    </lineage>
</organism>
<feature type="compositionally biased region" description="Basic residues" evidence="3">
    <location>
        <begin position="97"/>
        <end position="109"/>
    </location>
</feature>
<feature type="region of interest" description="Disordered" evidence="3">
    <location>
        <begin position="1"/>
        <end position="109"/>
    </location>
</feature>
<reference evidence="7" key="1">
    <citation type="submission" date="2021-01" db="EMBL/GenBank/DDBJ databases">
        <title>Caligus Genome Assembly.</title>
        <authorList>
            <person name="Gallardo-Escarate C."/>
        </authorList>
    </citation>
    <scope>NUCLEOTIDE SEQUENCE [LARGE SCALE GENOMIC DNA]</scope>
</reference>
<accession>A0A7T8KIF0</accession>
<comment type="similarity">
    <text evidence="1">Belongs to the CACTIN family.</text>
</comment>
<dbReference type="Proteomes" id="UP000595437">
    <property type="component" value="Chromosome 1"/>
</dbReference>
<feature type="domain" description="Splicing factor cactin central" evidence="5">
    <location>
        <begin position="198"/>
        <end position="382"/>
    </location>
</feature>
<evidence type="ECO:0000313" key="6">
    <source>
        <dbReference type="EMBL" id="QQP56476.1"/>
    </source>
</evidence>
<dbReference type="GO" id="GO:0005681">
    <property type="term" value="C:spliceosomal complex"/>
    <property type="evidence" value="ECO:0007669"/>
    <property type="project" value="TreeGrafter"/>
</dbReference>
<name>A0A7T8KIF0_CALRO</name>
<evidence type="ECO:0000256" key="3">
    <source>
        <dbReference type="SAM" id="MobiDB-lite"/>
    </source>
</evidence>
<dbReference type="PANTHER" id="PTHR21737">
    <property type="entry name" value="POLYGLUTAMINE BINDING PROTEIN 1/MARVEL MEMBRANE-ASSOCIATING DOMAIN CONTAINING 3"/>
    <property type="match status" value="1"/>
</dbReference>
<dbReference type="PANTHER" id="PTHR21737:SF4">
    <property type="entry name" value="SPLICING FACTOR CACTIN"/>
    <property type="match status" value="1"/>
</dbReference>
<dbReference type="GO" id="GO:0005737">
    <property type="term" value="C:cytoplasm"/>
    <property type="evidence" value="ECO:0007669"/>
    <property type="project" value="TreeGrafter"/>
</dbReference>
<dbReference type="Pfam" id="PF09732">
    <property type="entry name" value="CactinC_cactus"/>
    <property type="match status" value="1"/>
</dbReference>
<dbReference type="SMART" id="SM01050">
    <property type="entry name" value="CactinC_cactus"/>
    <property type="match status" value="1"/>
</dbReference>